<dbReference type="GO" id="GO:0016779">
    <property type="term" value="F:nucleotidyltransferase activity"/>
    <property type="evidence" value="ECO:0007669"/>
    <property type="project" value="UniProtKB-KW"/>
</dbReference>
<reference evidence="4" key="1">
    <citation type="submission" date="2017-01" db="EMBL/GenBank/DDBJ databases">
        <authorList>
            <person name="Varghese N."/>
            <person name="Submissions S."/>
        </authorList>
    </citation>
    <scope>NUCLEOTIDE SEQUENCE [LARGE SCALE GENOMIC DNA]</scope>
    <source>
        <strain evidence="4">type strain: HArc-</strain>
    </source>
</reference>
<dbReference type="STRING" id="308853.SAMN05421752_108109"/>
<proteinExistence type="predicted"/>
<dbReference type="PANTHER" id="PTHR43777">
    <property type="entry name" value="MOLYBDENUM COFACTOR CYTIDYLYLTRANSFERASE"/>
    <property type="match status" value="1"/>
</dbReference>
<dbReference type="EMBL" id="FTNR01000008">
    <property type="protein sequence ID" value="SIS03948.1"/>
    <property type="molecule type" value="Genomic_DNA"/>
</dbReference>
<dbReference type="AlphaFoldDB" id="A0A1N7FUB2"/>
<keyword evidence="4" id="KW-1185">Reference proteome</keyword>
<dbReference type="PANTHER" id="PTHR43777:SF1">
    <property type="entry name" value="MOLYBDENUM COFACTOR CYTIDYLYLTRANSFERASE"/>
    <property type="match status" value="1"/>
</dbReference>
<accession>A0A1N7FUB2</accession>
<gene>
    <name evidence="3" type="ORF">SAMN05421752_108109</name>
</gene>
<dbReference type="Gene3D" id="3.90.550.10">
    <property type="entry name" value="Spore Coat Polysaccharide Biosynthesis Protein SpsA, Chain A"/>
    <property type="match status" value="1"/>
</dbReference>
<feature type="compositionally biased region" description="Basic and acidic residues" evidence="1">
    <location>
        <begin position="12"/>
        <end position="21"/>
    </location>
</feature>
<dbReference type="InterPro" id="IPR025877">
    <property type="entry name" value="MobA-like_NTP_Trfase"/>
</dbReference>
<dbReference type="Proteomes" id="UP000185936">
    <property type="component" value="Unassembled WGS sequence"/>
</dbReference>
<sequence length="197" mass="21004">MDAIVMCGGEGSRLESPHEKPLHPIDGVAMVDRVLSALEESRVDTRYAAVSPNAPATQAHLERADGVRTVETNGDGYVADLMALLERPEIEPPILTVAADLPLLSGATIDRVLAAHGESDASRTVCVPVALKRRLGVSIDSTLESDDHLAPTGVNIVGNANEPESMTHVSYDPRLAINVNRREDARIATGRLTSEGR</sequence>
<feature type="domain" description="MobA-like NTP transferase" evidence="2">
    <location>
        <begin position="3"/>
        <end position="134"/>
    </location>
</feature>
<evidence type="ECO:0000259" key="2">
    <source>
        <dbReference type="Pfam" id="PF12804"/>
    </source>
</evidence>
<dbReference type="SUPFAM" id="SSF53448">
    <property type="entry name" value="Nucleotide-diphospho-sugar transferases"/>
    <property type="match status" value="1"/>
</dbReference>
<feature type="region of interest" description="Disordered" evidence="1">
    <location>
        <begin position="1"/>
        <end position="21"/>
    </location>
</feature>
<evidence type="ECO:0000313" key="4">
    <source>
        <dbReference type="Proteomes" id="UP000185936"/>
    </source>
</evidence>
<dbReference type="Pfam" id="PF12804">
    <property type="entry name" value="NTP_transf_3"/>
    <property type="match status" value="1"/>
</dbReference>
<dbReference type="InterPro" id="IPR029044">
    <property type="entry name" value="Nucleotide-diphossugar_trans"/>
</dbReference>
<keyword evidence="3" id="KW-0548">Nucleotidyltransferase</keyword>
<protein>
    <submittedName>
        <fullName evidence="3">Adenosylcobinamide-phosphate guanylyltransferase</fullName>
    </submittedName>
</protein>
<name>A0A1N7FUB2_9EURY</name>
<evidence type="ECO:0000313" key="3">
    <source>
        <dbReference type="EMBL" id="SIS03948.1"/>
    </source>
</evidence>
<organism evidence="3 4">
    <name type="scientific">Natronorubrum thiooxidans</name>
    <dbReference type="NCBI Taxonomy" id="308853"/>
    <lineage>
        <taxon>Archaea</taxon>
        <taxon>Methanobacteriati</taxon>
        <taxon>Methanobacteriota</taxon>
        <taxon>Stenosarchaea group</taxon>
        <taxon>Halobacteria</taxon>
        <taxon>Halobacteriales</taxon>
        <taxon>Natrialbaceae</taxon>
        <taxon>Natronorubrum</taxon>
    </lineage>
</organism>
<evidence type="ECO:0000256" key="1">
    <source>
        <dbReference type="SAM" id="MobiDB-lite"/>
    </source>
</evidence>
<keyword evidence="3" id="KW-0808">Transferase</keyword>